<reference evidence="2 3" key="1">
    <citation type="submission" date="2019-12" db="EMBL/GenBank/DDBJ databases">
        <title>Novel species isolated from a subtropical stream in China.</title>
        <authorList>
            <person name="Lu H."/>
        </authorList>
    </citation>
    <scope>NUCLEOTIDE SEQUENCE [LARGE SCALE GENOMIC DNA]</scope>
    <source>
        <strain evidence="2 3">FT109W</strain>
    </source>
</reference>
<dbReference type="RefSeq" id="WP_161046339.1">
    <property type="nucleotide sequence ID" value="NZ_WWCS01000012.1"/>
</dbReference>
<dbReference type="InterPro" id="IPR047740">
    <property type="entry name" value="SMEK_dom"/>
</dbReference>
<dbReference type="NCBIfam" id="NF033859">
    <property type="entry name" value="SMEK_N"/>
    <property type="match status" value="1"/>
</dbReference>
<dbReference type="EMBL" id="WWCS01000012">
    <property type="protein sequence ID" value="MYN41381.1"/>
    <property type="molecule type" value="Genomic_DNA"/>
</dbReference>
<sequence length="379" mass="42325">MSNVDELIKRFTDRIWLHENRTRSLAKANLLDRAVLSEPFCRDIVNILLTRAFKSTNTRRANADTIDLDDDTPPPVCAQVTIRQDRAKIDETLKQFFEKNLHNKYDEIYFFIIGAKPDYDEKKRFLSADGFLFKPAIHVISIPEMIKMAAALPLERLEALVATAEKHLDKRGKAVGWWRRNAVAGCVAALTLAMGLFAGYKINLGAERTVVIPGANALEQQINRAKMEGITTTLSSAQFVEAYVFARPSLSRDSLEQMGDQVALSNASPLEPEGQDLVFAAGRCRFLGHVKWQDLSALTARAVITVISCQLDNRDTYELGNYDGPGIGMVVRAATPAIPDLQLIKEDRAFTLPANEKYVIRFTQPIHQLHPSGKSAIAW</sequence>
<protein>
    <submittedName>
        <fullName evidence="2">SMEK domain-containing protein</fullName>
    </submittedName>
</protein>
<dbReference type="Proteomes" id="UP000466332">
    <property type="component" value="Unassembled WGS sequence"/>
</dbReference>
<keyword evidence="3" id="KW-1185">Reference proteome</keyword>
<evidence type="ECO:0000313" key="2">
    <source>
        <dbReference type="EMBL" id="MYN41381.1"/>
    </source>
</evidence>
<name>A0ABW9WJY5_9BURK</name>
<organism evidence="2 3">
    <name type="scientific">Duganella margarita</name>
    <dbReference type="NCBI Taxonomy" id="2692170"/>
    <lineage>
        <taxon>Bacteria</taxon>
        <taxon>Pseudomonadati</taxon>
        <taxon>Pseudomonadota</taxon>
        <taxon>Betaproteobacteria</taxon>
        <taxon>Burkholderiales</taxon>
        <taxon>Oxalobacteraceae</taxon>
        <taxon>Telluria group</taxon>
        <taxon>Duganella</taxon>
    </lineage>
</organism>
<proteinExistence type="predicted"/>
<evidence type="ECO:0000313" key="3">
    <source>
        <dbReference type="Proteomes" id="UP000466332"/>
    </source>
</evidence>
<feature type="domain" description="SMEK" evidence="1">
    <location>
        <begin position="13"/>
        <end position="148"/>
    </location>
</feature>
<comment type="caution">
    <text evidence="2">The sequence shown here is derived from an EMBL/GenBank/DDBJ whole genome shotgun (WGS) entry which is preliminary data.</text>
</comment>
<gene>
    <name evidence="2" type="ORF">GTP55_18620</name>
</gene>
<dbReference type="Pfam" id="PF21941">
    <property type="entry name" value="SMEK_N"/>
    <property type="match status" value="1"/>
</dbReference>
<accession>A0ABW9WJY5</accession>
<evidence type="ECO:0000259" key="1">
    <source>
        <dbReference type="Pfam" id="PF21941"/>
    </source>
</evidence>